<protein>
    <recommendedName>
        <fullName evidence="7">Tetratricopeptide repeat protein</fullName>
    </recommendedName>
</protein>
<evidence type="ECO:0000313" key="3">
    <source>
        <dbReference type="EMBL" id="MBA5246152.1"/>
    </source>
</evidence>
<keyword evidence="6" id="KW-1185">Reference proteome</keyword>
<keyword evidence="1" id="KW-0802">TPR repeat</keyword>
<evidence type="ECO:0000256" key="1">
    <source>
        <dbReference type="PROSITE-ProRule" id="PRU00339"/>
    </source>
</evidence>
<evidence type="ECO:0000313" key="6">
    <source>
        <dbReference type="Proteomes" id="UP000539710"/>
    </source>
</evidence>
<keyword evidence="2" id="KW-0812">Transmembrane</keyword>
<dbReference type="PROSITE" id="PS50005">
    <property type="entry name" value="TPR"/>
    <property type="match status" value="1"/>
</dbReference>
<feature type="transmembrane region" description="Helical" evidence="2">
    <location>
        <begin position="64"/>
        <end position="81"/>
    </location>
</feature>
<evidence type="ECO:0000256" key="2">
    <source>
        <dbReference type="SAM" id="Phobius"/>
    </source>
</evidence>
<dbReference type="Proteomes" id="UP000539710">
    <property type="component" value="Unassembled WGS sequence"/>
</dbReference>
<reference evidence="4 5" key="1">
    <citation type="submission" date="2020-07" db="EMBL/GenBank/DDBJ databases">
        <title>Chryseobacterium sp.cx-624.</title>
        <authorList>
            <person name="Yang C."/>
        </authorList>
    </citation>
    <scope>NUCLEOTIDE SEQUENCE [LARGE SCALE GENOMIC DNA]</scope>
    <source>
        <strain evidence="4">Cx-624</strain>
        <strain evidence="5">cx-624</strain>
    </source>
</reference>
<dbReference type="SUPFAM" id="SSF48452">
    <property type="entry name" value="TPR-like"/>
    <property type="match status" value="1"/>
</dbReference>
<keyword evidence="2" id="KW-0472">Membrane</keyword>
<reference evidence="6" key="2">
    <citation type="submission" date="2020-07" db="EMBL/GenBank/DDBJ databases">
        <title>Flavobacterium sp. xlx-214.</title>
        <authorList>
            <person name="Yang C."/>
        </authorList>
    </citation>
    <scope>NUCLEOTIDE SEQUENCE [LARGE SCALE GENOMIC DNA]</scope>
    <source>
        <strain evidence="6">CX-624</strain>
    </source>
</reference>
<reference evidence="3" key="3">
    <citation type="submission" date="2020-07" db="EMBL/GenBank/DDBJ databases">
        <authorList>
            <person name="Yang C."/>
        </authorList>
    </citation>
    <scope>NUCLEOTIDE SEQUENCE</scope>
    <source>
        <strain evidence="3">Cx-624</strain>
    </source>
</reference>
<feature type="transmembrane region" description="Helical" evidence="2">
    <location>
        <begin position="34"/>
        <end position="52"/>
    </location>
</feature>
<dbReference type="EMBL" id="JACEUX010000001">
    <property type="protein sequence ID" value="MBA5246152.1"/>
    <property type="molecule type" value="Genomic_DNA"/>
</dbReference>
<dbReference type="Gene3D" id="1.25.40.10">
    <property type="entry name" value="Tetratricopeptide repeat domain"/>
    <property type="match status" value="1"/>
</dbReference>
<name>A0A7D7LMI3_9FLAO</name>
<evidence type="ECO:0000313" key="4">
    <source>
        <dbReference type="EMBL" id="QMS98464.1"/>
    </source>
</evidence>
<proteinExistence type="predicted"/>
<accession>A0A7D7LMI3</accession>
<gene>
    <name evidence="4" type="ORF">H1R16_00155</name>
    <name evidence="3" type="ORF">H2507_03120</name>
</gene>
<evidence type="ECO:0008006" key="7">
    <source>
        <dbReference type="Google" id="ProtNLM"/>
    </source>
</evidence>
<organism evidence="4 5">
    <name type="scientific">Marnyiella aurantia</name>
    <dbReference type="NCBI Taxonomy" id="2758037"/>
    <lineage>
        <taxon>Bacteria</taxon>
        <taxon>Pseudomonadati</taxon>
        <taxon>Bacteroidota</taxon>
        <taxon>Flavobacteriia</taxon>
        <taxon>Flavobacteriales</taxon>
        <taxon>Weeksellaceae</taxon>
        <taxon>Marnyiella</taxon>
    </lineage>
</organism>
<dbReference type="InterPro" id="IPR019734">
    <property type="entry name" value="TPR_rpt"/>
</dbReference>
<dbReference type="RefSeq" id="WP_181886249.1">
    <property type="nucleotide sequence ID" value="NZ_CP059472.1"/>
</dbReference>
<evidence type="ECO:0000313" key="5">
    <source>
        <dbReference type="Proteomes" id="UP000515349"/>
    </source>
</evidence>
<sequence>MTKILFGLTTIFLIAVIALTFFGELTFGYGLGDLFYLMFSGVALLIVTVTYFATKRLDFNKKKLFGGLISVGLVLTIYIFGRLVTVDRGSENKWDGHVFLSNSYADRERKEIEEYQNELTRLDNLIAKSPNDYKAFYYKGIHLRKNGDWEKSIIEFENSIRIKPTFEAYYECAYSYSNIGKYKTSVDFYQKAADLDTTNTDVKRRIKNLKEYHKLD</sequence>
<dbReference type="EMBL" id="CP059472">
    <property type="protein sequence ID" value="QMS98464.1"/>
    <property type="molecule type" value="Genomic_DNA"/>
</dbReference>
<dbReference type="KEGG" id="cbau:H1R16_00155"/>
<dbReference type="SMART" id="SM00028">
    <property type="entry name" value="TPR"/>
    <property type="match status" value="2"/>
</dbReference>
<dbReference type="InterPro" id="IPR011990">
    <property type="entry name" value="TPR-like_helical_dom_sf"/>
</dbReference>
<dbReference type="Proteomes" id="UP000515349">
    <property type="component" value="Chromosome"/>
</dbReference>
<keyword evidence="2" id="KW-1133">Transmembrane helix</keyword>
<dbReference type="AlphaFoldDB" id="A0A7D7LMI3"/>
<feature type="repeat" description="TPR" evidence="1">
    <location>
        <begin position="166"/>
        <end position="199"/>
    </location>
</feature>